<accession>A0A1I4THJ8</accession>
<evidence type="ECO:0000256" key="7">
    <source>
        <dbReference type="ARBA" id="ARBA00022989"/>
    </source>
</evidence>
<dbReference type="PANTHER" id="PTHR13929">
    <property type="entry name" value="1,4-DIHYDROXY-2-NAPHTHOATE OCTAPRENYLTRANSFERASE"/>
    <property type="match status" value="1"/>
</dbReference>
<dbReference type="InterPro" id="IPR026046">
    <property type="entry name" value="UBIAD1"/>
</dbReference>
<dbReference type="AlphaFoldDB" id="A0A1I4THJ8"/>
<evidence type="ECO:0000256" key="8">
    <source>
        <dbReference type="ARBA" id="ARBA00023136"/>
    </source>
</evidence>
<comment type="subcellular location">
    <subcellularLocation>
        <location evidence="1">Membrane</location>
        <topology evidence="1">Multi-pass membrane protein</topology>
    </subcellularLocation>
</comment>
<feature type="transmembrane region" description="Helical" evidence="9">
    <location>
        <begin position="273"/>
        <end position="294"/>
    </location>
</feature>
<comment type="pathway">
    <text evidence="2">Quinol/quinone metabolism; menaquinone biosynthesis.</text>
</comment>
<evidence type="ECO:0000256" key="2">
    <source>
        <dbReference type="ARBA" id="ARBA00004863"/>
    </source>
</evidence>
<evidence type="ECO:0000313" key="10">
    <source>
        <dbReference type="EMBL" id="SFM76040.1"/>
    </source>
</evidence>
<dbReference type="PIRSF" id="PIRSF005355">
    <property type="entry name" value="UBIAD1"/>
    <property type="match status" value="1"/>
</dbReference>
<dbReference type="GO" id="GO:0042371">
    <property type="term" value="P:vitamin K biosynthetic process"/>
    <property type="evidence" value="ECO:0007669"/>
    <property type="project" value="TreeGrafter"/>
</dbReference>
<evidence type="ECO:0000256" key="5">
    <source>
        <dbReference type="ARBA" id="ARBA00022679"/>
    </source>
</evidence>
<evidence type="ECO:0000256" key="3">
    <source>
        <dbReference type="ARBA" id="ARBA00022428"/>
    </source>
</evidence>
<dbReference type="InterPro" id="IPR000537">
    <property type="entry name" value="UbiA_prenyltransferase"/>
</dbReference>
<feature type="transmembrane region" description="Helical" evidence="9">
    <location>
        <begin position="95"/>
        <end position="113"/>
    </location>
</feature>
<dbReference type="InterPro" id="IPR044878">
    <property type="entry name" value="UbiA_sf"/>
</dbReference>
<keyword evidence="4" id="KW-1003">Cell membrane</keyword>
<dbReference type="PANTHER" id="PTHR13929:SF0">
    <property type="entry name" value="UBIA PRENYLTRANSFERASE DOMAIN-CONTAINING PROTEIN 1"/>
    <property type="match status" value="1"/>
</dbReference>
<sequence>MVNAVLMSMRLPFLVLAPACVLLGVATTLATGVPVNLLDIAVVLVGAVAAHISVNSLNEYQDYHSGLDALTDRTPFSGGSGSLVQHPDSANAVKVAAYLSLAVTLAVGSYLVLRHGLAILPLGGLGIVIILTYTQWLNRQPWLCLVAPGLAFGPLIVVGTHFALTGEYSQQAAYVSLVPFFLVNNLLLMNQFPDIEADKQVGRYHFPIAYGLTASAWVYGGFLFAAFLVLGLGVVFGVLPPVAAIALLPMAAGIVALSGVSRFGGDIRRLLPFMGLNVVAAVVTPLVLGVALLVRA</sequence>
<feature type="transmembrane region" description="Helical" evidence="9">
    <location>
        <begin position="143"/>
        <end position="165"/>
    </location>
</feature>
<feature type="transmembrane region" description="Helical" evidence="9">
    <location>
        <begin position="119"/>
        <end position="136"/>
    </location>
</feature>
<proteinExistence type="predicted"/>
<dbReference type="Proteomes" id="UP000198519">
    <property type="component" value="Unassembled WGS sequence"/>
</dbReference>
<feature type="transmembrane region" description="Helical" evidence="9">
    <location>
        <begin position="209"/>
        <end position="236"/>
    </location>
</feature>
<evidence type="ECO:0000313" key="11">
    <source>
        <dbReference type="Proteomes" id="UP000198519"/>
    </source>
</evidence>
<evidence type="ECO:0000256" key="4">
    <source>
        <dbReference type="ARBA" id="ARBA00022475"/>
    </source>
</evidence>
<feature type="transmembrane region" description="Helical" evidence="9">
    <location>
        <begin position="242"/>
        <end position="261"/>
    </location>
</feature>
<keyword evidence="3" id="KW-0474">Menaquinone biosynthesis</keyword>
<feature type="transmembrane region" description="Helical" evidence="9">
    <location>
        <begin position="171"/>
        <end position="188"/>
    </location>
</feature>
<dbReference type="GO" id="GO:0016020">
    <property type="term" value="C:membrane"/>
    <property type="evidence" value="ECO:0007669"/>
    <property type="project" value="UniProtKB-SubCell"/>
</dbReference>
<evidence type="ECO:0000256" key="6">
    <source>
        <dbReference type="ARBA" id="ARBA00022692"/>
    </source>
</evidence>
<dbReference type="GO" id="GO:0009234">
    <property type="term" value="P:menaquinone biosynthetic process"/>
    <property type="evidence" value="ECO:0007669"/>
    <property type="project" value="UniProtKB-UniPathway"/>
</dbReference>
<dbReference type="Pfam" id="PF01040">
    <property type="entry name" value="UbiA"/>
    <property type="match status" value="1"/>
</dbReference>
<keyword evidence="7 9" id="KW-1133">Transmembrane helix</keyword>
<name>A0A1I4THJ8_9GAMM</name>
<keyword evidence="6 9" id="KW-0812">Transmembrane</keyword>
<keyword evidence="5 10" id="KW-0808">Transferase</keyword>
<organism evidence="10 11">
    <name type="scientific">Marinobacter zhejiangensis</name>
    <dbReference type="NCBI Taxonomy" id="488535"/>
    <lineage>
        <taxon>Bacteria</taxon>
        <taxon>Pseudomonadati</taxon>
        <taxon>Pseudomonadota</taxon>
        <taxon>Gammaproteobacteria</taxon>
        <taxon>Pseudomonadales</taxon>
        <taxon>Marinobacteraceae</taxon>
        <taxon>Marinobacter</taxon>
    </lineage>
</organism>
<dbReference type="UniPathway" id="UPA00079"/>
<dbReference type="EMBL" id="FOUE01000007">
    <property type="protein sequence ID" value="SFM76040.1"/>
    <property type="molecule type" value="Genomic_DNA"/>
</dbReference>
<dbReference type="STRING" id="488535.SAMN04487963_3626"/>
<protein>
    <submittedName>
        <fullName evidence="10">1,4-dihydroxy-2-naphthoate octaprenyltransferase</fullName>
    </submittedName>
</protein>
<keyword evidence="11" id="KW-1185">Reference proteome</keyword>
<evidence type="ECO:0000256" key="9">
    <source>
        <dbReference type="SAM" id="Phobius"/>
    </source>
</evidence>
<dbReference type="GO" id="GO:0004659">
    <property type="term" value="F:prenyltransferase activity"/>
    <property type="evidence" value="ECO:0007669"/>
    <property type="project" value="InterPro"/>
</dbReference>
<keyword evidence="8 9" id="KW-0472">Membrane</keyword>
<reference evidence="11" key="1">
    <citation type="submission" date="2016-10" db="EMBL/GenBank/DDBJ databases">
        <authorList>
            <person name="Varghese N."/>
            <person name="Submissions S."/>
        </authorList>
    </citation>
    <scope>NUCLEOTIDE SEQUENCE [LARGE SCALE GENOMIC DNA]</scope>
    <source>
        <strain evidence="11">CGMCC 1.7061</strain>
    </source>
</reference>
<dbReference type="Gene3D" id="1.10.357.140">
    <property type="entry name" value="UbiA prenyltransferase"/>
    <property type="match status" value="1"/>
</dbReference>
<gene>
    <name evidence="10" type="ORF">SAMN04487963_3626</name>
</gene>
<dbReference type="CDD" id="cd13962">
    <property type="entry name" value="PT_UbiA_UBIAD1"/>
    <property type="match status" value="1"/>
</dbReference>
<evidence type="ECO:0000256" key="1">
    <source>
        <dbReference type="ARBA" id="ARBA00004141"/>
    </source>
</evidence>